<proteinExistence type="predicted"/>
<protein>
    <submittedName>
        <fullName evidence="1">Uncharacterized protein</fullName>
    </submittedName>
</protein>
<name>A0A367X6J9_9PROT</name>
<dbReference type="PROSITE" id="PS51257">
    <property type="entry name" value="PROKAR_LIPOPROTEIN"/>
    <property type="match status" value="1"/>
</dbReference>
<reference evidence="1 2" key="1">
    <citation type="submission" date="2014-07" db="EMBL/GenBank/DDBJ databases">
        <title>Draft genome sequence of Thalassospira profundimaris PR54-5.</title>
        <authorList>
            <person name="Lai Q."/>
            <person name="Shao Z."/>
        </authorList>
    </citation>
    <scope>NUCLEOTIDE SEQUENCE [LARGE SCALE GENOMIC DNA]</scope>
    <source>
        <strain evidence="1 2">PR54-5</strain>
    </source>
</reference>
<evidence type="ECO:0000313" key="1">
    <source>
        <dbReference type="EMBL" id="RCK49099.1"/>
    </source>
</evidence>
<sequence>MRDQKFWVIRATGSPFLLSGLASPMASACGYRLVKHVAGKIGAFVRRNLAGAVCLAKSCQCHANERVLS</sequence>
<dbReference type="EMBL" id="JPWI01000001">
    <property type="protein sequence ID" value="RCK49099.1"/>
    <property type="molecule type" value="Genomic_DNA"/>
</dbReference>
<dbReference type="AlphaFoldDB" id="A0A367X6J9"/>
<accession>A0A367X6J9</accession>
<organism evidence="1 2">
    <name type="scientific">Thalassospira profundimaris</name>
    <dbReference type="NCBI Taxonomy" id="502049"/>
    <lineage>
        <taxon>Bacteria</taxon>
        <taxon>Pseudomonadati</taxon>
        <taxon>Pseudomonadota</taxon>
        <taxon>Alphaproteobacteria</taxon>
        <taxon>Rhodospirillales</taxon>
        <taxon>Thalassospiraceae</taxon>
        <taxon>Thalassospira</taxon>
    </lineage>
</organism>
<evidence type="ECO:0000313" key="2">
    <source>
        <dbReference type="Proteomes" id="UP000252255"/>
    </source>
</evidence>
<comment type="caution">
    <text evidence="1">The sequence shown here is derived from an EMBL/GenBank/DDBJ whole genome shotgun (WGS) entry which is preliminary data.</text>
</comment>
<gene>
    <name evidence="1" type="ORF">TH30_01860</name>
</gene>
<dbReference type="Proteomes" id="UP000252255">
    <property type="component" value="Unassembled WGS sequence"/>
</dbReference>